<keyword evidence="1" id="KW-0472">Membrane</keyword>
<feature type="domain" description="Peptidase M28" evidence="2">
    <location>
        <begin position="214"/>
        <end position="404"/>
    </location>
</feature>
<keyword evidence="4" id="KW-1185">Reference proteome</keyword>
<dbReference type="PANTHER" id="PTHR12147">
    <property type="entry name" value="METALLOPEPTIDASE M28 FAMILY MEMBER"/>
    <property type="match status" value="1"/>
</dbReference>
<dbReference type="InterPro" id="IPR045175">
    <property type="entry name" value="M28_fam"/>
</dbReference>
<dbReference type="SUPFAM" id="SSF53187">
    <property type="entry name" value="Zn-dependent exopeptidases"/>
    <property type="match status" value="1"/>
</dbReference>
<sequence>MYKNFFYYLLSLSLIIFYLSFNFMISIKSFDSYCVKKNIEYLSSEEFNGRLAGTVENIEASNFIKNKFIENKLSPLNNNYYHNFTTYYPEKIPGKPYLRILNKDKIVIKDYIYSKDFKEEMLNFKSNKVILNSSDKIHFDKNFFTVSTEKGNFLFFVPENDNLNFRSSFFPESEMDMYIMITQSTKNDIEKFIDNDCILECFIPFKINKAEINNVTAFIKGKNSSSPIVLSAHFDHLGSDLNNTVYPGALDNASGTAFIIEMSKYLKSIGKPTNDILFIAFNGEEFGCLGSKKFVQDYYKLIESSKVFNFDMIGTDNSAPLCIMGGKNDSVNSPLIKSTANVCSKEKIYFNYLFEDSSDHSAFTDANINAITLIDNDSSRIHTPNDKASFISKQSIDRCFKIIQEEIINYAFDNNPLIIHYKAFSIISFIVLIILFNTSYKLKRC</sequence>
<organism evidence="3 4">
    <name type="scientific">Clostridium tetanomorphum</name>
    <dbReference type="NCBI Taxonomy" id="1553"/>
    <lineage>
        <taxon>Bacteria</taxon>
        <taxon>Bacillati</taxon>
        <taxon>Bacillota</taxon>
        <taxon>Clostridia</taxon>
        <taxon>Eubacteriales</taxon>
        <taxon>Clostridiaceae</taxon>
        <taxon>Clostridium</taxon>
    </lineage>
</organism>
<dbReference type="GO" id="GO:0008235">
    <property type="term" value="F:metalloexopeptidase activity"/>
    <property type="evidence" value="ECO:0007669"/>
    <property type="project" value="InterPro"/>
</dbReference>
<protein>
    <submittedName>
        <fullName evidence="3">Zn-dependent exopeptidase M28</fullName>
    </submittedName>
</protein>
<dbReference type="AlphaFoldDB" id="A0A923J309"/>
<keyword evidence="1" id="KW-1133">Transmembrane helix</keyword>
<evidence type="ECO:0000313" key="4">
    <source>
        <dbReference type="Proteomes" id="UP000563151"/>
    </source>
</evidence>
<accession>A0A923J309</accession>
<evidence type="ECO:0000259" key="2">
    <source>
        <dbReference type="Pfam" id="PF04389"/>
    </source>
</evidence>
<dbReference type="Proteomes" id="UP000563151">
    <property type="component" value="Unassembled WGS sequence"/>
</dbReference>
<proteinExistence type="predicted"/>
<dbReference type="GO" id="GO:0006508">
    <property type="term" value="P:proteolysis"/>
    <property type="evidence" value="ECO:0007669"/>
    <property type="project" value="InterPro"/>
</dbReference>
<dbReference type="RefSeq" id="WP_035145010.1">
    <property type="nucleotide sequence ID" value="NZ_JAAZWO010000028.1"/>
</dbReference>
<dbReference type="PANTHER" id="PTHR12147:SF26">
    <property type="entry name" value="PEPTIDASE M28 DOMAIN-CONTAINING PROTEIN"/>
    <property type="match status" value="1"/>
</dbReference>
<comment type="caution">
    <text evidence="3">The sequence shown here is derived from an EMBL/GenBank/DDBJ whole genome shotgun (WGS) entry which is preliminary data.</text>
</comment>
<gene>
    <name evidence="3" type="ORF">HGG79_17030</name>
</gene>
<evidence type="ECO:0000313" key="3">
    <source>
        <dbReference type="EMBL" id="MBC2399460.1"/>
    </source>
</evidence>
<dbReference type="EMBL" id="JAAZWO010000028">
    <property type="protein sequence ID" value="MBC2399460.1"/>
    <property type="molecule type" value="Genomic_DNA"/>
</dbReference>
<reference evidence="3 4" key="1">
    <citation type="submission" date="2020-04" db="EMBL/GenBank/DDBJ databases">
        <title>Genomic insights into acetone-butanol-ethanol (ABE) fermentation by sequencing solventogenic clostridia strains.</title>
        <authorList>
            <person name="Brown S."/>
        </authorList>
    </citation>
    <scope>NUCLEOTIDE SEQUENCE [LARGE SCALE GENOMIC DNA]</scope>
    <source>
        <strain evidence="3 4">DJ011</strain>
    </source>
</reference>
<dbReference type="InterPro" id="IPR007484">
    <property type="entry name" value="Peptidase_M28"/>
</dbReference>
<feature type="transmembrane region" description="Helical" evidence="1">
    <location>
        <begin position="5"/>
        <end position="25"/>
    </location>
</feature>
<dbReference type="Pfam" id="PF04389">
    <property type="entry name" value="Peptidase_M28"/>
    <property type="match status" value="1"/>
</dbReference>
<dbReference type="Gene3D" id="3.40.630.10">
    <property type="entry name" value="Zn peptidases"/>
    <property type="match status" value="1"/>
</dbReference>
<keyword evidence="1" id="KW-0812">Transmembrane</keyword>
<feature type="transmembrane region" description="Helical" evidence="1">
    <location>
        <begin position="418"/>
        <end position="436"/>
    </location>
</feature>
<name>A0A923J309_CLOTT</name>
<evidence type="ECO:0000256" key="1">
    <source>
        <dbReference type="SAM" id="Phobius"/>
    </source>
</evidence>